<dbReference type="Pfam" id="PF23344">
    <property type="entry name" value="ZP-N"/>
    <property type="match status" value="1"/>
</dbReference>
<keyword evidence="1" id="KW-0812">Transmembrane</keyword>
<comment type="caution">
    <text evidence="3">The sequence shown here is derived from an EMBL/GenBank/DDBJ whole genome shotgun (WGS) entry which is preliminary data.</text>
</comment>
<dbReference type="AlphaFoldDB" id="A0AAD7X1B7"/>
<name>A0AAD7X1B7_9TELE</name>
<dbReference type="PROSITE" id="PS51034">
    <property type="entry name" value="ZP_2"/>
    <property type="match status" value="1"/>
</dbReference>
<feature type="domain" description="ZP" evidence="2">
    <location>
        <begin position="607"/>
        <end position="794"/>
    </location>
</feature>
<feature type="transmembrane region" description="Helical" evidence="1">
    <location>
        <begin position="769"/>
        <end position="790"/>
    </location>
</feature>
<evidence type="ECO:0000313" key="4">
    <source>
        <dbReference type="Proteomes" id="UP001221898"/>
    </source>
</evidence>
<evidence type="ECO:0000256" key="1">
    <source>
        <dbReference type="SAM" id="Phobius"/>
    </source>
</evidence>
<dbReference type="InterPro" id="IPR057638">
    <property type="entry name" value="Ig_ZP2_2nd"/>
</dbReference>
<dbReference type="Gene3D" id="2.60.40.3210">
    <property type="entry name" value="Zona pellucida, ZP-N domain"/>
    <property type="match status" value="1"/>
</dbReference>
<reference evidence="3" key="1">
    <citation type="journal article" date="2023" name="Science">
        <title>Genome structures resolve the early diversification of teleost fishes.</title>
        <authorList>
            <person name="Parey E."/>
            <person name="Louis A."/>
            <person name="Montfort J."/>
            <person name="Bouchez O."/>
            <person name="Roques C."/>
            <person name="Iampietro C."/>
            <person name="Lluch J."/>
            <person name="Castinel A."/>
            <person name="Donnadieu C."/>
            <person name="Desvignes T."/>
            <person name="Floi Bucao C."/>
            <person name="Jouanno E."/>
            <person name="Wen M."/>
            <person name="Mejri S."/>
            <person name="Dirks R."/>
            <person name="Jansen H."/>
            <person name="Henkel C."/>
            <person name="Chen W.J."/>
            <person name="Zahm M."/>
            <person name="Cabau C."/>
            <person name="Klopp C."/>
            <person name="Thompson A.W."/>
            <person name="Robinson-Rechavi M."/>
            <person name="Braasch I."/>
            <person name="Lecointre G."/>
            <person name="Bobe J."/>
            <person name="Postlethwait J.H."/>
            <person name="Berthelot C."/>
            <person name="Roest Crollius H."/>
            <person name="Guiguen Y."/>
        </authorList>
    </citation>
    <scope>NUCLEOTIDE SEQUENCE</scope>
    <source>
        <strain evidence="3">NC1722</strain>
    </source>
</reference>
<dbReference type="InterPro" id="IPR001507">
    <property type="entry name" value="ZP_dom"/>
</dbReference>
<dbReference type="Proteomes" id="UP001221898">
    <property type="component" value="Unassembled WGS sequence"/>
</dbReference>
<organism evidence="3 4">
    <name type="scientific">Aldrovandia affinis</name>
    <dbReference type="NCBI Taxonomy" id="143900"/>
    <lineage>
        <taxon>Eukaryota</taxon>
        <taxon>Metazoa</taxon>
        <taxon>Chordata</taxon>
        <taxon>Craniata</taxon>
        <taxon>Vertebrata</taxon>
        <taxon>Euteleostomi</taxon>
        <taxon>Actinopterygii</taxon>
        <taxon>Neopterygii</taxon>
        <taxon>Teleostei</taxon>
        <taxon>Notacanthiformes</taxon>
        <taxon>Halosauridae</taxon>
        <taxon>Aldrovandia</taxon>
    </lineage>
</organism>
<dbReference type="InterPro" id="IPR058876">
    <property type="entry name" value="Ig-like_ZP"/>
</dbReference>
<proteinExistence type="predicted"/>
<dbReference type="PANTHER" id="PTHR47130">
    <property type="entry name" value="SI:DKEY-19B23.11-RELATED"/>
    <property type="match status" value="1"/>
</dbReference>
<keyword evidence="1" id="KW-1133">Transmembrane helix</keyword>
<evidence type="ECO:0000259" key="2">
    <source>
        <dbReference type="PROSITE" id="PS51034"/>
    </source>
</evidence>
<dbReference type="EMBL" id="JAINUG010000005">
    <property type="protein sequence ID" value="KAJ8416655.1"/>
    <property type="molecule type" value="Genomic_DNA"/>
</dbReference>
<keyword evidence="1" id="KW-0472">Membrane</keyword>
<sequence length="794" mass="90473">MLNLSQFRRIMGIPLLWGVTTLFMVVPTTVDGASLAECRDRYFLISTDLNLTGNFSWFEVVDNGVHKLEANYAAECGYTLSNFNAKGFLVLRVSYFACHVENKGDAEFTLRYQIVKLDERGKKTAHPSEITCKLDRDWKPREVLCEENYMEVSVRRNISRLSQSAATKNWDVVPSGDTRLSEWQVLIKRSNYEPILLSVEEARSQGYVVTSTPHRIVFRSPYNKTLTEIQMVSGIEVETISATAVFRQNWVLVMIETVPACAINSGTFNGSRLTWTVPRIMRPLAQSPSKFEDKALLMGVNGQIVDRATMNTLDYKLDIYGLYLTVSVPLWAIGGVYKSRVINNQCSSRYTTQLYLQHLWADDMFEETEHRSFRLVGTPYIVRRSFTINQTILEEHAFTVYLGNFPYDVDLTAVNLNGEPFTVVEAIQSGYPITKVPHFNGTHAYVIRVPFEDSIVPKLHLGEGFLQFSLDINYTLNIMPQENPYYHSASITAQRNDYFPPGFNGVCTEKGIIFKMDHKKLGYLWEVSIGDHPLTPELAAQRGYILLNDSQKFTIEVPLFTSGYIYEDINLRQFFGTFEIVSRDRRTRTIAETTAKRCLFRTTELTVCAPGGEVTVVTSTRTTLPTVNPWQTTLFDKACKPKDSDETRVLFTFHVNTCGTRVMVNSNYLTYENEVIFNRNIIPAHQPVTRNSELRHTVHCYYPIHDTVRLQTDRKFLEEPQVPGVGSVIKTFRKEHGQSDVSSIHNGVVRGSESEDFEILTKEEYNSSFPYMPVVGVTIALFGTLLAAFIKMRC</sequence>
<dbReference type="Pfam" id="PF23736">
    <property type="entry name" value="Ig_ZP2"/>
    <property type="match status" value="1"/>
</dbReference>
<protein>
    <recommendedName>
        <fullName evidence="2">ZP domain-containing protein</fullName>
    </recommendedName>
</protein>
<dbReference type="Pfam" id="PF26562">
    <property type="entry name" value="Ig-like"/>
    <property type="match status" value="1"/>
</dbReference>
<evidence type="ECO:0000313" key="3">
    <source>
        <dbReference type="EMBL" id="KAJ8416655.1"/>
    </source>
</evidence>
<gene>
    <name evidence="3" type="ORF">AAFF_G00325330</name>
</gene>
<dbReference type="PANTHER" id="PTHR47130:SF6">
    <property type="entry name" value="EGG ENVELOPE GLYCOPROTEIN-LIKE PRECURSOR"/>
    <property type="match status" value="1"/>
</dbReference>
<keyword evidence="4" id="KW-1185">Reference proteome</keyword>
<dbReference type="InterPro" id="IPR055356">
    <property type="entry name" value="ZP-N"/>
</dbReference>
<accession>A0AAD7X1B7</accession>